<dbReference type="AlphaFoldDB" id="A0A849IC66"/>
<dbReference type="InterPro" id="IPR012347">
    <property type="entry name" value="Ferritin-like"/>
</dbReference>
<dbReference type="Proteomes" id="UP000564885">
    <property type="component" value="Unassembled WGS sequence"/>
</dbReference>
<name>A0A849IC66_9HYPH</name>
<accession>A0A849IC66</accession>
<evidence type="ECO:0000256" key="1">
    <source>
        <dbReference type="SAM" id="SignalP"/>
    </source>
</evidence>
<dbReference type="Pfam" id="PF13628">
    <property type="entry name" value="DUF4142"/>
    <property type="match status" value="1"/>
</dbReference>
<feature type="chain" id="PRO_5032550160" evidence="1">
    <location>
        <begin position="20"/>
        <end position="183"/>
    </location>
</feature>
<dbReference type="InterPro" id="IPR025419">
    <property type="entry name" value="DUF4142"/>
</dbReference>
<evidence type="ECO:0000313" key="4">
    <source>
        <dbReference type="Proteomes" id="UP000564885"/>
    </source>
</evidence>
<sequence>MNRFAAAALCLALAGPVHAQSLGERTGVNSMLGIAPKTEDFVKEAASSDMFEIQSSQLAVERAADERVKTFAQQMITDHTKTSTEMKGMVQAGTVKAEIPAEMLPSHQKMLDKLKGLNGADFTRQYLDDQVTAHKEAVSLFERYGKGGDNEQLKTWASSTLPALQHHHQMAQDLDKQNDARKS</sequence>
<organism evidence="3 4">
    <name type="scientific">Enterovirga aerilata</name>
    <dbReference type="NCBI Taxonomy" id="2730920"/>
    <lineage>
        <taxon>Bacteria</taxon>
        <taxon>Pseudomonadati</taxon>
        <taxon>Pseudomonadota</taxon>
        <taxon>Alphaproteobacteria</taxon>
        <taxon>Hyphomicrobiales</taxon>
        <taxon>Methylobacteriaceae</taxon>
        <taxon>Enterovirga</taxon>
    </lineage>
</organism>
<keyword evidence="4" id="KW-1185">Reference proteome</keyword>
<dbReference type="PANTHER" id="PTHR38593:SF1">
    <property type="entry name" value="BLR2558 PROTEIN"/>
    <property type="match status" value="1"/>
</dbReference>
<feature type="signal peptide" evidence="1">
    <location>
        <begin position="1"/>
        <end position="19"/>
    </location>
</feature>
<dbReference type="Gene3D" id="1.20.1260.10">
    <property type="match status" value="1"/>
</dbReference>
<evidence type="ECO:0000259" key="2">
    <source>
        <dbReference type="Pfam" id="PF13628"/>
    </source>
</evidence>
<protein>
    <submittedName>
        <fullName evidence="3">DUF4142 domain-containing protein</fullName>
    </submittedName>
</protein>
<dbReference type="PANTHER" id="PTHR38593">
    <property type="entry name" value="BLR2558 PROTEIN"/>
    <property type="match status" value="1"/>
</dbReference>
<keyword evidence="1" id="KW-0732">Signal</keyword>
<dbReference type="EMBL" id="JABEPP010000007">
    <property type="protein sequence ID" value="NNM74998.1"/>
    <property type="molecule type" value="Genomic_DNA"/>
</dbReference>
<gene>
    <name evidence="3" type="ORF">HJG44_21785</name>
</gene>
<proteinExistence type="predicted"/>
<comment type="caution">
    <text evidence="3">The sequence shown here is derived from an EMBL/GenBank/DDBJ whole genome shotgun (WGS) entry which is preliminary data.</text>
</comment>
<evidence type="ECO:0000313" key="3">
    <source>
        <dbReference type="EMBL" id="NNM74998.1"/>
    </source>
</evidence>
<dbReference type="RefSeq" id="WP_171220506.1">
    <property type="nucleotide sequence ID" value="NZ_JABEPP010000007.1"/>
</dbReference>
<reference evidence="3 4" key="1">
    <citation type="submission" date="2020-04" db="EMBL/GenBank/DDBJ databases">
        <title>Enterovirga sp. isolate from soil.</title>
        <authorList>
            <person name="Chea S."/>
            <person name="Kim D.-U."/>
        </authorList>
    </citation>
    <scope>NUCLEOTIDE SEQUENCE [LARGE SCALE GENOMIC DNA]</scope>
    <source>
        <strain evidence="3 4">DB1703</strain>
    </source>
</reference>
<feature type="domain" description="DUF4142" evidence="2">
    <location>
        <begin position="37"/>
        <end position="174"/>
    </location>
</feature>